<sequence length="68" mass="7778">MSHQIITTIAAELASPLDWHHYASMDEDELKHFGTRTGGTTSRSHCNHYDQYLCCNLFSGQHQRFSGH</sequence>
<accession>A0A0D0BZH6</accession>
<proteinExistence type="predicted"/>
<dbReference type="AlphaFoldDB" id="A0A0D0BZH6"/>
<reference evidence="2" key="2">
    <citation type="submission" date="2015-01" db="EMBL/GenBank/DDBJ databases">
        <title>Evolutionary Origins and Diversification of the Mycorrhizal Mutualists.</title>
        <authorList>
            <consortium name="DOE Joint Genome Institute"/>
            <consortium name="Mycorrhizal Genomics Consortium"/>
            <person name="Kohler A."/>
            <person name="Kuo A."/>
            <person name="Nagy L.G."/>
            <person name="Floudas D."/>
            <person name="Copeland A."/>
            <person name="Barry K.W."/>
            <person name="Cichocki N."/>
            <person name="Veneault-Fourrey C."/>
            <person name="LaButti K."/>
            <person name="Lindquist E.A."/>
            <person name="Lipzen A."/>
            <person name="Lundell T."/>
            <person name="Morin E."/>
            <person name="Murat C."/>
            <person name="Riley R."/>
            <person name="Ohm R."/>
            <person name="Sun H."/>
            <person name="Tunlid A."/>
            <person name="Henrissat B."/>
            <person name="Grigoriev I.V."/>
            <person name="Hibbett D.S."/>
            <person name="Martin F."/>
        </authorList>
    </citation>
    <scope>NUCLEOTIDE SEQUENCE [LARGE SCALE GENOMIC DNA]</scope>
    <source>
        <strain evidence="2">Ve08.2h10</strain>
    </source>
</reference>
<keyword evidence="2" id="KW-1185">Reference proteome</keyword>
<dbReference type="EMBL" id="KN827489">
    <property type="protein sequence ID" value="KIK76442.1"/>
    <property type="molecule type" value="Genomic_DNA"/>
</dbReference>
<evidence type="ECO:0000313" key="1">
    <source>
        <dbReference type="EMBL" id="KIK76442.1"/>
    </source>
</evidence>
<dbReference type="Proteomes" id="UP000054538">
    <property type="component" value="Unassembled WGS sequence"/>
</dbReference>
<reference evidence="1 2" key="1">
    <citation type="submission" date="2014-04" db="EMBL/GenBank/DDBJ databases">
        <authorList>
            <consortium name="DOE Joint Genome Institute"/>
            <person name="Kuo A."/>
            <person name="Kohler A."/>
            <person name="Jargeat P."/>
            <person name="Nagy L.G."/>
            <person name="Floudas D."/>
            <person name="Copeland A."/>
            <person name="Barry K.W."/>
            <person name="Cichocki N."/>
            <person name="Veneault-Fourrey C."/>
            <person name="LaButti K."/>
            <person name="Lindquist E.A."/>
            <person name="Lipzen A."/>
            <person name="Lundell T."/>
            <person name="Morin E."/>
            <person name="Murat C."/>
            <person name="Sun H."/>
            <person name="Tunlid A."/>
            <person name="Henrissat B."/>
            <person name="Grigoriev I.V."/>
            <person name="Hibbett D.S."/>
            <person name="Martin F."/>
            <person name="Nordberg H.P."/>
            <person name="Cantor M.N."/>
            <person name="Hua S.X."/>
        </authorList>
    </citation>
    <scope>NUCLEOTIDE SEQUENCE [LARGE SCALE GENOMIC DNA]</scope>
    <source>
        <strain evidence="1 2">Ve08.2h10</strain>
    </source>
</reference>
<dbReference type="InParanoid" id="A0A0D0BZH6"/>
<dbReference type="HOGENOM" id="CLU_2794670_0_0_1"/>
<organism evidence="1 2">
    <name type="scientific">Paxillus rubicundulus Ve08.2h10</name>
    <dbReference type="NCBI Taxonomy" id="930991"/>
    <lineage>
        <taxon>Eukaryota</taxon>
        <taxon>Fungi</taxon>
        <taxon>Dikarya</taxon>
        <taxon>Basidiomycota</taxon>
        <taxon>Agaricomycotina</taxon>
        <taxon>Agaricomycetes</taxon>
        <taxon>Agaricomycetidae</taxon>
        <taxon>Boletales</taxon>
        <taxon>Paxilineae</taxon>
        <taxon>Paxillaceae</taxon>
        <taxon>Paxillus</taxon>
    </lineage>
</organism>
<evidence type="ECO:0000313" key="2">
    <source>
        <dbReference type="Proteomes" id="UP000054538"/>
    </source>
</evidence>
<gene>
    <name evidence="1" type="ORF">PAXRUDRAFT_835360</name>
</gene>
<name>A0A0D0BZH6_9AGAM</name>
<protein>
    <submittedName>
        <fullName evidence="1">Unplaced genomic scaffold scaffold_2667, whole genome shotgun sequence</fullName>
    </submittedName>
</protein>